<accession>A0ABN1BCV6</accession>
<evidence type="ECO:0000313" key="1">
    <source>
        <dbReference type="EMBL" id="GAA0495075.1"/>
    </source>
</evidence>
<evidence type="ECO:0000313" key="2">
    <source>
        <dbReference type="Proteomes" id="UP001500880"/>
    </source>
</evidence>
<dbReference type="InterPro" id="IPR029058">
    <property type="entry name" value="AB_hydrolase_fold"/>
</dbReference>
<proteinExistence type="predicted"/>
<dbReference type="Gene3D" id="3.40.50.1820">
    <property type="entry name" value="alpha/beta hydrolase"/>
    <property type="match status" value="1"/>
</dbReference>
<comment type="caution">
    <text evidence="1">The sequence shown here is derived from an EMBL/GenBank/DDBJ whole genome shotgun (WGS) entry which is preliminary data.</text>
</comment>
<gene>
    <name evidence="1" type="ORF">GCM10008986_22190</name>
</gene>
<keyword evidence="2" id="KW-1185">Reference proteome</keyword>
<evidence type="ECO:0008006" key="3">
    <source>
        <dbReference type="Google" id="ProtNLM"/>
    </source>
</evidence>
<protein>
    <recommendedName>
        <fullName evidence="3">Proline iminopeptidase</fullName>
    </recommendedName>
</protein>
<dbReference type="EMBL" id="BAAADO010000004">
    <property type="protein sequence ID" value="GAA0495075.1"/>
    <property type="molecule type" value="Genomic_DNA"/>
</dbReference>
<sequence>MLAESDKSARELMLKFIEMRPELGDYGIKIHVHNTEHKTDYARYTNEEWNQFLDRTNVHNSRLIEGEEIFKSILPMLKEVKQPSLLIGGQYDPVTCNQHLEKFCEDVKAGNAIMFRDSGHFSHSEVPDAFAEAVVKFLN</sequence>
<dbReference type="Proteomes" id="UP001500880">
    <property type="component" value="Unassembled WGS sequence"/>
</dbReference>
<organism evidence="1 2">
    <name type="scientific">Salinibacillus aidingensis</name>
    <dbReference type="NCBI Taxonomy" id="237684"/>
    <lineage>
        <taxon>Bacteria</taxon>
        <taxon>Bacillati</taxon>
        <taxon>Bacillota</taxon>
        <taxon>Bacilli</taxon>
        <taxon>Bacillales</taxon>
        <taxon>Bacillaceae</taxon>
        <taxon>Salinibacillus</taxon>
    </lineage>
</organism>
<reference evidence="1 2" key="1">
    <citation type="journal article" date="2019" name="Int. J. Syst. Evol. Microbiol.">
        <title>The Global Catalogue of Microorganisms (GCM) 10K type strain sequencing project: providing services to taxonomists for standard genome sequencing and annotation.</title>
        <authorList>
            <consortium name="The Broad Institute Genomics Platform"/>
            <consortium name="The Broad Institute Genome Sequencing Center for Infectious Disease"/>
            <person name="Wu L."/>
            <person name="Ma J."/>
        </authorList>
    </citation>
    <scope>NUCLEOTIDE SEQUENCE [LARGE SCALE GENOMIC DNA]</scope>
    <source>
        <strain evidence="1 2">JCM 12389</strain>
    </source>
</reference>
<name>A0ABN1BCV6_9BACI</name>
<dbReference type="SUPFAM" id="SSF53474">
    <property type="entry name" value="alpha/beta-Hydrolases"/>
    <property type="match status" value="1"/>
</dbReference>